<name>A0A0H2M1X1_VARPD</name>
<dbReference type="PANTHER" id="PTHR34501:SF9">
    <property type="entry name" value="MAJOR OUTER MEMBRANE PROTEIN P.IA"/>
    <property type="match status" value="1"/>
</dbReference>
<keyword evidence="14" id="KW-1185">Reference proteome</keyword>
<dbReference type="InterPro" id="IPR002299">
    <property type="entry name" value="Porin_Neis"/>
</dbReference>
<dbReference type="Pfam" id="PF13609">
    <property type="entry name" value="Porin_4"/>
    <property type="match status" value="1"/>
</dbReference>
<dbReference type="GO" id="GO:0046930">
    <property type="term" value="C:pore complex"/>
    <property type="evidence" value="ECO:0007669"/>
    <property type="project" value="UniProtKB-KW"/>
</dbReference>
<feature type="chain" id="PRO_5002596543" evidence="11">
    <location>
        <begin position="20"/>
        <end position="411"/>
    </location>
</feature>
<evidence type="ECO:0000313" key="14">
    <source>
        <dbReference type="Proteomes" id="UP000035170"/>
    </source>
</evidence>
<dbReference type="CDD" id="cd00342">
    <property type="entry name" value="gram_neg_porins"/>
    <property type="match status" value="1"/>
</dbReference>
<protein>
    <submittedName>
        <fullName evidence="13">Outer membrane porin protein 32</fullName>
    </submittedName>
</protein>
<evidence type="ECO:0000256" key="6">
    <source>
        <dbReference type="ARBA" id="ARBA00022729"/>
    </source>
</evidence>
<dbReference type="InterPro" id="IPR023614">
    <property type="entry name" value="Porin_dom_sf"/>
</dbReference>
<dbReference type="AlphaFoldDB" id="A0A0H2M1X1"/>
<gene>
    <name evidence="13" type="ORF">VPARA_23400</name>
</gene>
<keyword evidence="3" id="KW-0813">Transport</keyword>
<organism evidence="13 14">
    <name type="scientific">Variovorax paradoxus</name>
    <dbReference type="NCBI Taxonomy" id="34073"/>
    <lineage>
        <taxon>Bacteria</taxon>
        <taxon>Pseudomonadati</taxon>
        <taxon>Pseudomonadota</taxon>
        <taxon>Betaproteobacteria</taxon>
        <taxon>Burkholderiales</taxon>
        <taxon>Comamonadaceae</taxon>
        <taxon>Variovorax</taxon>
    </lineage>
</organism>
<dbReference type="RefSeq" id="WP_047784639.1">
    <property type="nucleotide sequence ID" value="NZ_JZWI01000011.1"/>
</dbReference>
<keyword evidence="7" id="KW-0406">Ion transport</keyword>
<keyword evidence="4" id="KW-1134">Transmembrane beta strand</keyword>
<reference evidence="13 14" key="1">
    <citation type="submission" date="2015-03" db="EMBL/GenBank/DDBJ databases">
        <title>Genome sequence of Variovorax paradoxus TBEA6.</title>
        <authorList>
            <person name="Poehlein A."/>
            <person name="Schuldes J."/>
            <person name="Wuebbeler J.H."/>
            <person name="Hiessl S."/>
            <person name="Steinbuechel A."/>
            <person name="Daniel R."/>
        </authorList>
    </citation>
    <scope>NUCLEOTIDE SEQUENCE [LARGE SCALE GENOMIC DNA]</scope>
    <source>
        <strain evidence="13 14">TBEA6</strain>
    </source>
</reference>
<evidence type="ECO:0000259" key="12">
    <source>
        <dbReference type="Pfam" id="PF13609"/>
    </source>
</evidence>
<sequence length="411" mass="42916">MLRPFILVAGSFCAAGASAQSSLTVFGVVDAGISRYSTKSSTYGSAALFGPRTMRQSQTVLSPSGLSSSRLGFRGTEDLGGGLAASFWLEAPLSNDTGGGISNFGRRSTLSLSGPFGELRLGRDYTASFWNDAVFDPMTVNGVGTNLIAVVNSNIAASRALATGGLLNGGLSAGTDSYLRTSNALSYFLPPNLGGFYGQVQYALPENIKVEGASAPAGTGRRGRYAGARAGWSNGAVDVALAYGESTVADTLLNKERIKTVNLGASYDFGWAKLFGELSRVKDVKERPLTAAVSGRYDGALLGLTVPVGPGLIRVSYATVKFDNGSTVPDADARTNKLAVGYVHHLSKRTALYASVARIRIRDGHNNPTVMGVTPLVLSLPAIFPQPGFTTSGGFQPRGAMGYDVGIRHTF</sequence>
<dbReference type="EMBL" id="JZWI01000011">
    <property type="protein sequence ID" value="KLN56398.1"/>
    <property type="molecule type" value="Genomic_DNA"/>
</dbReference>
<dbReference type="GO" id="GO:0006811">
    <property type="term" value="P:monoatomic ion transport"/>
    <property type="evidence" value="ECO:0007669"/>
    <property type="project" value="UniProtKB-KW"/>
</dbReference>
<dbReference type="InterPro" id="IPR050298">
    <property type="entry name" value="Gram-neg_bact_OMP"/>
</dbReference>
<comment type="subcellular location">
    <subcellularLocation>
        <location evidence="1">Cell outer membrane</location>
        <topology evidence="1">Multi-pass membrane protein</topology>
    </subcellularLocation>
</comment>
<keyword evidence="9" id="KW-0472">Membrane</keyword>
<evidence type="ECO:0000256" key="3">
    <source>
        <dbReference type="ARBA" id="ARBA00022448"/>
    </source>
</evidence>
<comment type="caution">
    <text evidence="13">The sequence shown here is derived from an EMBL/GenBank/DDBJ whole genome shotgun (WGS) entry which is preliminary data.</text>
</comment>
<dbReference type="InterPro" id="IPR033900">
    <property type="entry name" value="Gram_neg_porin_domain"/>
</dbReference>
<evidence type="ECO:0000256" key="1">
    <source>
        <dbReference type="ARBA" id="ARBA00004571"/>
    </source>
</evidence>
<evidence type="ECO:0000313" key="13">
    <source>
        <dbReference type="EMBL" id="KLN56398.1"/>
    </source>
</evidence>
<evidence type="ECO:0000256" key="7">
    <source>
        <dbReference type="ARBA" id="ARBA00023065"/>
    </source>
</evidence>
<comment type="subunit">
    <text evidence="2">Homotrimer.</text>
</comment>
<evidence type="ECO:0000256" key="10">
    <source>
        <dbReference type="ARBA" id="ARBA00023237"/>
    </source>
</evidence>
<keyword evidence="10" id="KW-0998">Cell outer membrane</keyword>
<evidence type="ECO:0000256" key="11">
    <source>
        <dbReference type="SAM" id="SignalP"/>
    </source>
</evidence>
<evidence type="ECO:0000256" key="2">
    <source>
        <dbReference type="ARBA" id="ARBA00011233"/>
    </source>
</evidence>
<dbReference type="GO" id="GO:0009279">
    <property type="term" value="C:cell outer membrane"/>
    <property type="evidence" value="ECO:0007669"/>
    <property type="project" value="UniProtKB-SubCell"/>
</dbReference>
<feature type="domain" description="Porin" evidence="12">
    <location>
        <begin position="10"/>
        <end position="362"/>
    </location>
</feature>
<evidence type="ECO:0000256" key="4">
    <source>
        <dbReference type="ARBA" id="ARBA00022452"/>
    </source>
</evidence>
<dbReference type="SUPFAM" id="SSF56935">
    <property type="entry name" value="Porins"/>
    <property type="match status" value="1"/>
</dbReference>
<dbReference type="PRINTS" id="PR00184">
    <property type="entry name" value="NEISSPPORIN"/>
</dbReference>
<keyword evidence="8" id="KW-0626">Porin</keyword>
<evidence type="ECO:0000256" key="8">
    <source>
        <dbReference type="ARBA" id="ARBA00023114"/>
    </source>
</evidence>
<feature type="signal peptide" evidence="11">
    <location>
        <begin position="1"/>
        <end position="19"/>
    </location>
</feature>
<dbReference type="Gene3D" id="2.40.160.10">
    <property type="entry name" value="Porin"/>
    <property type="match status" value="1"/>
</dbReference>
<keyword evidence="5" id="KW-0812">Transmembrane</keyword>
<dbReference type="GO" id="GO:0015288">
    <property type="term" value="F:porin activity"/>
    <property type="evidence" value="ECO:0007669"/>
    <property type="project" value="UniProtKB-KW"/>
</dbReference>
<keyword evidence="6 11" id="KW-0732">Signal</keyword>
<proteinExistence type="predicted"/>
<dbReference type="Proteomes" id="UP000035170">
    <property type="component" value="Unassembled WGS sequence"/>
</dbReference>
<evidence type="ECO:0000256" key="5">
    <source>
        <dbReference type="ARBA" id="ARBA00022692"/>
    </source>
</evidence>
<accession>A0A0H2M1X1</accession>
<dbReference type="PATRIC" id="fig|34073.19.peg.2400"/>
<dbReference type="PANTHER" id="PTHR34501">
    <property type="entry name" value="PROTEIN YDDL-RELATED"/>
    <property type="match status" value="1"/>
</dbReference>
<evidence type="ECO:0000256" key="9">
    <source>
        <dbReference type="ARBA" id="ARBA00023136"/>
    </source>
</evidence>